<dbReference type="AlphaFoldDB" id="A0A7R8YVS0"/>
<dbReference type="InParanoid" id="A0A7R8YVS0"/>
<feature type="chain" id="PRO_5030633201" evidence="1">
    <location>
        <begin position="21"/>
        <end position="94"/>
    </location>
</feature>
<evidence type="ECO:0000313" key="2">
    <source>
        <dbReference type="EMBL" id="CAD7087623.1"/>
    </source>
</evidence>
<dbReference type="EMBL" id="LR899012">
    <property type="protein sequence ID" value="CAD7087623.1"/>
    <property type="molecule type" value="Genomic_DNA"/>
</dbReference>
<accession>A0A7R8YVS0</accession>
<proteinExistence type="predicted"/>
<reference evidence="2 3" key="1">
    <citation type="submission" date="2020-11" db="EMBL/GenBank/DDBJ databases">
        <authorList>
            <person name="Wallbank WR R."/>
            <person name="Pardo Diaz C."/>
            <person name="Kozak K."/>
            <person name="Martin S."/>
            <person name="Jiggins C."/>
            <person name="Moest M."/>
            <person name="Warren A I."/>
            <person name="Generalovic N T."/>
            <person name="Byers J.R.P. K."/>
            <person name="Montejo-Kovacevich G."/>
            <person name="Yen C E."/>
        </authorList>
    </citation>
    <scope>NUCLEOTIDE SEQUENCE [LARGE SCALE GENOMIC DNA]</scope>
</reference>
<name>A0A7R8YVS0_HERIL</name>
<evidence type="ECO:0000313" key="3">
    <source>
        <dbReference type="Proteomes" id="UP000594454"/>
    </source>
</evidence>
<gene>
    <name evidence="2" type="ORF">HERILL_LOCUS10317</name>
</gene>
<feature type="signal peptide" evidence="1">
    <location>
        <begin position="1"/>
        <end position="20"/>
    </location>
</feature>
<keyword evidence="1" id="KW-0732">Signal</keyword>
<protein>
    <submittedName>
        <fullName evidence="2">Uncharacterized protein</fullName>
    </submittedName>
</protein>
<dbReference type="Proteomes" id="UP000594454">
    <property type="component" value="Chromosome 4"/>
</dbReference>
<evidence type="ECO:0000256" key="1">
    <source>
        <dbReference type="SAM" id="SignalP"/>
    </source>
</evidence>
<organism evidence="2 3">
    <name type="scientific">Hermetia illucens</name>
    <name type="common">Black soldier fly</name>
    <dbReference type="NCBI Taxonomy" id="343691"/>
    <lineage>
        <taxon>Eukaryota</taxon>
        <taxon>Metazoa</taxon>
        <taxon>Ecdysozoa</taxon>
        <taxon>Arthropoda</taxon>
        <taxon>Hexapoda</taxon>
        <taxon>Insecta</taxon>
        <taxon>Pterygota</taxon>
        <taxon>Neoptera</taxon>
        <taxon>Endopterygota</taxon>
        <taxon>Diptera</taxon>
        <taxon>Brachycera</taxon>
        <taxon>Stratiomyomorpha</taxon>
        <taxon>Stratiomyidae</taxon>
        <taxon>Hermetiinae</taxon>
        <taxon>Hermetia</taxon>
    </lineage>
</organism>
<sequence length="94" mass="10575">MARVALIFVAVFCVFQLSMAAKIRRDAPVEGNTSDIGKTLEDAWSNFQKQMEQTFTKENLDKLANEFKEFGEKVKSAGTDLLAKVEKKAEETKN</sequence>
<keyword evidence="3" id="KW-1185">Reference proteome</keyword>